<name>A0A7R8W531_9CRUS</name>
<keyword evidence="3" id="KW-0690">Ribosome biogenesis</keyword>
<dbReference type="Pfam" id="PF04884">
    <property type="entry name" value="UVB_sens_prot"/>
    <property type="match status" value="1"/>
</dbReference>
<sequence>MAWNLSLILEMISPVFKPLFLFFLLASSIAKGLCMVSAQAAWTGIGTNQARKDNLADLNAKFHSQNRGVNFVSTICTLTLIHIIGNHPKMVLSLFVTSMCIHVGINMRVAQVQLYKDLNLLRFQVVYFEWQRSGVFLTPRQANDREPLFPVTDFFGPWVTLGYPIDKFSFSEVSHAIQEAVDKKRDFALLMPELKKAYILLHPNVTSKEKLHAVYEVFQRWYPGPSGSHFELFYTGLASADSIMLVLFETPAGYAVFKLLDEKKLKKSKSLYEDFQTLDQASTVVKLKAFQKFEDTTEALTAATASVEGKISKGLKKILKKLIAEDAHEQLAIADAKLGGVIKEKMNISCVASSAVQELMRGIRMQMDGLISVPKREMTAMSLGLAHRSENGKVRWKRWIDSARLSRYKLKFSPDKVDTMIVQAVSLLDDLDKELNNYIMRAKEWYGWHFPELSKVVTDNIAYIRTVQTIGMRSTIESADLSGVLPEEVEEEVKNVAEISMGTEISDDDLKNILCLCEQLKGKVSRMLAAKAALACRVDALGEEASSELGINHRAKLEARIRQLEGGAMTRLSPCPFRFRFYLFICCFSITDEVGIYPVSKDSTIPTSGAKREAPEGEDEDAPKPKKKKVKIDVDQDGSAIISEVVVGATKEEDEGEGSKKKKKKKKSSVSEEVEVKVEPVEEGTPEEVPTSEKKKKKKKSKGGASSQEEEEEKPVAAEDSAPSSASPVKKKKKKKVKQEEEDTN</sequence>
<gene>
    <name evidence="6" type="ORF">CTOB1V02_LOCUS336</name>
</gene>
<dbReference type="AlphaFoldDB" id="A0A7R8W531"/>
<evidence type="ECO:0000256" key="2">
    <source>
        <dbReference type="ARBA" id="ARBA00009211"/>
    </source>
</evidence>
<dbReference type="Pfam" id="PF01798">
    <property type="entry name" value="Nop"/>
    <property type="match status" value="1"/>
</dbReference>
<dbReference type="GO" id="GO:0031428">
    <property type="term" value="C:box C/D methylation guide snoRNP complex"/>
    <property type="evidence" value="ECO:0007669"/>
    <property type="project" value="InterPro"/>
</dbReference>
<comment type="similarity">
    <text evidence="2">Belongs to the NOP5/NOP56 family.</text>
</comment>
<dbReference type="InterPro" id="IPR002687">
    <property type="entry name" value="Nop_dom"/>
</dbReference>
<dbReference type="GO" id="GO:0030515">
    <property type="term" value="F:snoRNA binding"/>
    <property type="evidence" value="ECO:0007669"/>
    <property type="project" value="InterPro"/>
</dbReference>
<comment type="subcellular location">
    <subcellularLocation>
        <location evidence="1">Nucleus</location>
        <location evidence="1">Nucleolus</location>
    </subcellularLocation>
</comment>
<dbReference type="GO" id="GO:0032040">
    <property type="term" value="C:small-subunit processome"/>
    <property type="evidence" value="ECO:0007669"/>
    <property type="project" value="InterPro"/>
</dbReference>
<proteinExistence type="inferred from homology"/>
<dbReference type="InterPro" id="IPR045056">
    <property type="entry name" value="Nop56/Nop58"/>
</dbReference>
<dbReference type="GO" id="GO:0042254">
    <property type="term" value="P:ribosome biogenesis"/>
    <property type="evidence" value="ECO:0007669"/>
    <property type="project" value="UniProtKB-KW"/>
</dbReference>
<organism evidence="6">
    <name type="scientific">Cyprideis torosa</name>
    <dbReference type="NCBI Taxonomy" id="163714"/>
    <lineage>
        <taxon>Eukaryota</taxon>
        <taxon>Metazoa</taxon>
        <taxon>Ecdysozoa</taxon>
        <taxon>Arthropoda</taxon>
        <taxon>Crustacea</taxon>
        <taxon>Oligostraca</taxon>
        <taxon>Ostracoda</taxon>
        <taxon>Podocopa</taxon>
        <taxon>Podocopida</taxon>
        <taxon>Cytherocopina</taxon>
        <taxon>Cytheroidea</taxon>
        <taxon>Cytherideidae</taxon>
        <taxon>Cyprideis</taxon>
    </lineage>
</organism>
<dbReference type="OrthoDB" id="6780543at2759"/>
<dbReference type="InterPro" id="IPR012976">
    <property type="entry name" value="NOSIC"/>
</dbReference>
<dbReference type="InterPro" id="IPR036070">
    <property type="entry name" value="Nop_dom_sf"/>
</dbReference>
<feature type="region of interest" description="Disordered" evidence="5">
    <location>
        <begin position="601"/>
        <end position="745"/>
    </location>
</feature>
<dbReference type="EMBL" id="OB660046">
    <property type="protein sequence ID" value="CAD7222325.1"/>
    <property type="molecule type" value="Genomic_DNA"/>
</dbReference>
<dbReference type="SMART" id="SM00931">
    <property type="entry name" value="NOSIC"/>
    <property type="match status" value="1"/>
</dbReference>
<evidence type="ECO:0000256" key="3">
    <source>
        <dbReference type="ARBA" id="ARBA00022517"/>
    </source>
</evidence>
<feature type="compositionally biased region" description="Low complexity" evidence="5">
    <location>
        <begin position="718"/>
        <end position="728"/>
    </location>
</feature>
<evidence type="ECO:0000256" key="4">
    <source>
        <dbReference type="ARBA" id="ARBA00023242"/>
    </source>
</evidence>
<accession>A0A7R8W531</accession>
<dbReference type="InterPro" id="IPR012974">
    <property type="entry name" value="NOP58/56_N"/>
</dbReference>
<dbReference type="PANTHER" id="PTHR10894:SF1">
    <property type="entry name" value="NUCLEOLAR PROTEIN 58"/>
    <property type="match status" value="1"/>
</dbReference>
<dbReference type="Gene3D" id="1.10.287.4070">
    <property type="match status" value="1"/>
</dbReference>
<dbReference type="InterPro" id="IPR054549">
    <property type="entry name" value="UVB_sens_RUS_dom"/>
</dbReference>
<evidence type="ECO:0000313" key="6">
    <source>
        <dbReference type="EMBL" id="CAD7222325.1"/>
    </source>
</evidence>
<keyword evidence="4" id="KW-0539">Nucleus</keyword>
<protein>
    <submittedName>
        <fullName evidence="6">Uncharacterized protein</fullName>
    </submittedName>
</protein>
<evidence type="ECO:0000256" key="5">
    <source>
        <dbReference type="SAM" id="MobiDB-lite"/>
    </source>
</evidence>
<dbReference type="PROSITE" id="PS51358">
    <property type="entry name" value="NOP"/>
    <property type="match status" value="1"/>
</dbReference>
<dbReference type="SUPFAM" id="SSF89124">
    <property type="entry name" value="Nop domain"/>
    <property type="match status" value="1"/>
</dbReference>
<dbReference type="PANTHER" id="PTHR10894">
    <property type="entry name" value="NUCLEOLAR PROTEIN 5 NUCLEOLAR PROTEIN NOP5 NOP58"/>
    <property type="match status" value="1"/>
</dbReference>
<evidence type="ECO:0000256" key="1">
    <source>
        <dbReference type="ARBA" id="ARBA00004604"/>
    </source>
</evidence>
<dbReference type="Pfam" id="PF08156">
    <property type="entry name" value="NOP5NT"/>
    <property type="match status" value="1"/>
</dbReference>
<reference evidence="6" key="1">
    <citation type="submission" date="2020-11" db="EMBL/GenBank/DDBJ databases">
        <authorList>
            <person name="Tran Van P."/>
        </authorList>
    </citation>
    <scope>NUCLEOTIDE SEQUENCE</scope>
</reference>